<evidence type="ECO:0000256" key="1">
    <source>
        <dbReference type="SAM" id="Phobius"/>
    </source>
</evidence>
<keyword evidence="1" id="KW-1133">Transmembrane helix</keyword>
<evidence type="ECO:0000313" key="2">
    <source>
        <dbReference type="EMBL" id="NDJ16608.1"/>
    </source>
</evidence>
<comment type="caution">
    <text evidence="2">The sequence shown here is derived from an EMBL/GenBank/DDBJ whole genome shotgun (WGS) entry which is preliminary data.</text>
</comment>
<dbReference type="EMBL" id="WVIE01000004">
    <property type="protein sequence ID" value="NDJ16608.1"/>
    <property type="molecule type" value="Genomic_DNA"/>
</dbReference>
<dbReference type="RefSeq" id="WP_162422007.1">
    <property type="nucleotide sequence ID" value="NZ_WVIE01000004.1"/>
</dbReference>
<evidence type="ECO:0000313" key="3">
    <source>
        <dbReference type="Proteomes" id="UP000646053"/>
    </source>
</evidence>
<dbReference type="Proteomes" id="UP000646053">
    <property type="component" value="Unassembled WGS sequence"/>
</dbReference>
<name>A0A8J8CHD8_9CYAN</name>
<accession>A0A8J8CHD8</accession>
<keyword evidence="1" id="KW-0472">Membrane</keyword>
<proteinExistence type="predicted"/>
<feature type="transmembrane region" description="Helical" evidence="1">
    <location>
        <begin position="26"/>
        <end position="47"/>
    </location>
</feature>
<dbReference type="AlphaFoldDB" id="A0A8J8CHD8"/>
<gene>
    <name evidence="2" type="ORF">GS601_04765</name>
</gene>
<protein>
    <submittedName>
        <fullName evidence="2">Uncharacterized protein</fullName>
    </submittedName>
</protein>
<organism evidence="2 3">
    <name type="scientific">Myxacorys almedinensis A</name>
    <dbReference type="NCBI Taxonomy" id="2690445"/>
    <lineage>
        <taxon>Bacteria</taxon>
        <taxon>Bacillati</taxon>
        <taxon>Cyanobacteriota</taxon>
        <taxon>Cyanophyceae</taxon>
        <taxon>Leptolyngbyales</taxon>
        <taxon>Leptolyngbyaceae</taxon>
        <taxon>Myxacorys</taxon>
        <taxon>Myxacorys almedinensis</taxon>
    </lineage>
</organism>
<keyword evidence="1" id="KW-0812">Transmembrane</keyword>
<sequence length="109" mass="12236">MPRLETHLKTAWLASQSSKKSRRLPWLEGIQIFAAVVILLYHAQLLFADYGYSPQPTGLVDNIQKLLIGSSTLGDGWLRHPPLLRRDFPAPLLTQEELGEVARLAAFTD</sequence>
<keyword evidence="3" id="KW-1185">Reference proteome</keyword>
<reference evidence="2" key="1">
    <citation type="submission" date="2019-12" db="EMBL/GenBank/DDBJ databases">
        <title>High-Quality draft genome sequences of three cyanobacteria isolated from the limestone walls of the Old Cathedral of Coimbra.</title>
        <authorList>
            <person name="Tiago I."/>
            <person name="Soares F."/>
            <person name="Portugal A."/>
        </authorList>
    </citation>
    <scope>NUCLEOTIDE SEQUENCE</scope>
    <source>
        <strain evidence="2">A</strain>
    </source>
</reference>